<proteinExistence type="predicted"/>
<evidence type="ECO:0000313" key="1">
    <source>
        <dbReference type="EMBL" id="GIY47089.1"/>
    </source>
</evidence>
<dbReference type="EMBL" id="BPLQ01009867">
    <property type="protein sequence ID" value="GIY47089.1"/>
    <property type="molecule type" value="Genomic_DNA"/>
</dbReference>
<evidence type="ECO:0000313" key="2">
    <source>
        <dbReference type="Proteomes" id="UP001054837"/>
    </source>
</evidence>
<gene>
    <name evidence="1" type="ORF">CDAR_455341</name>
</gene>
<dbReference type="Proteomes" id="UP001054837">
    <property type="component" value="Unassembled WGS sequence"/>
</dbReference>
<organism evidence="1 2">
    <name type="scientific">Caerostris darwini</name>
    <dbReference type="NCBI Taxonomy" id="1538125"/>
    <lineage>
        <taxon>Eukaryota</taxon>
        <taxon>Metazoa</taxon>
        <taxon>Ecdysozoa</taxon>
        <taxon>Arthropoda</taxon>
        <taxon>Chelicerata</taxon>
        <taxon>Arachnida</taxon>
        <taxon>Araneae</taxon>
        <taxon>Araneomorphae</taxon>
        <taxon>Entelegynae</taxon>
        <taxon>Araneoidea</taxon>
        <taxon>Araneidae</taxon>
        <taxon>Caerostris</taxon>
    </lineage>
</organism>
<name>A0AAV4TLY8_9ARAC</name>
<sequence>MEIWNCEFCKAYVTNFEVHYCRNFGNQHHQSSATLPLSSSANWVQDIDSRSALPMNYDAGWPAMGQINSSTQQSFLPVMHQQTYCEEMSAAEMVSEYGVTYQNPYNPETSDILFPGRPPIEENESKSIYLQHTTGASNVIEDQNYQYHDALIPEHITMSIADRNFLPDFQQTYGQINTPMNRMFQHPTAPYKWNVLEYFAQMKCHPIFHPPTIISVQVNICQRMRHRDILEWL</sequence>
<keyword evidence="2" id="KW-1185">Reference proteome</keyword>
<comment type="caution">
    <text evidence="1">The sequence shown here is derived from an EMBL/GenBank/DDBJ whole genome shotgun (WGS) entry which is preliminary data.</text>
</comment>
<accession>A0AAV4TLY8</accession>
<reference evidence="1 2" key="1">
    <citation type="submission" date="2021-06" db="EMBL/GenBank/DDBJ databases">
        <title>Caerostris darwini draft genome.</title>
        <authorList>
            <person name="Kono N."/>
            <person name="Arakawa K."/>
        </authorList>
    </citation>
    <scope>NUCLEOTIDE SEQUENCE [LARGE SCALE GENOMIC DNA]</scope>
</reference>
<protein>
    <submittedName>
        <fullName evidence="1">Uncharacterized protein</fullName>
    </submittedName>
</protein>
<dbReference type="AlphaFoldDB" id="A0AAV4TLY8"/>